<protein>
    <submittedName>
        <fullName evidence="3">Sirohydrochlorin ferrochelatase/sirohydrochlorin cobaltochelatase</fullName>
    </submittedName>
</protein>
<evidence type="ECO:0000256" key="2">
    <source>
        <dbReference type="ARBA" id="ARBA00023239"/>
    </source>
</evidence>
<dbReference type="CDD" id="cd03416">
    <property type="entry name" value="CbiX_SirB_N"/>
    <property type="match status" value="1"/>
</dbReference>
<accession>A0A4R6U731</accession>
<dbReference type="EMBL" id="SNYJ01000005">
    <property type="protein sequence ID" value="TDQ40693.1"/>
    <property type="molecule type" value="Genomic_DNA"/>
</dbReference>
<dbReference type="CDD" id="cd03414">
    <property type="entry name" value="CbiX_SirB_C"/>
    <property type="match status" value="1"/>
</dbReference>
<organism evidence="3 4">
    <name type="scientific">Aureibacillus halotolerans</name>
    <dbReference type="NCBI Taxonomy" id="1508390"/>
    <lineage>
        <taxon>Bacteria</taxon>
        <taxon>Bacillati</taxon>
        <taxon>Bacillota</taxon>
        <taxon>Bacilli</taxon>
        <taxon>Bacillales</taxon>
        <taxon>Bacillaceae</taxon>
        <taxon>Aureibacillus</taxon>
    </lineage>
</organism>
<dbReference type="GO" id="GO:0046872">
    <property type="term" value="F:metal ion binding"/>
    <property type="evidence" value="ECO:0007669"/>
    <property type="project" value="UniProtKB-KW"/>
</dbReference>
<proteinExistence type="predicted"/>
<keyword evidence="2" id="KW-0456">Lyase</keyword>
<dbReference type="SUPFAM" id="SSF53800">
    <property type="entry name" value="Chelatase"/>
    <property type="match status" value="1"/>
</dbReference>
<reference evidence="3 4" key="1">
    <citation type="submission" date="2019-03" db="EMBL/GenBank/DDBJ databases">
        <title>Genomic Encyclopedia of Type Strains, Phase IV (KMG-IV): sequencing the most valuable type-strain genomes for metagenomic binning, comparative biology and taxonomic classification.</title>
        <authorList>
            <person name="Goeker M."/>
        </authorList>
    </citation>
    <scope>NUCLEOTIDE SEQUENCE [LARGE SCALE GENOMIC DNA]</scope>
    <source>
        <strain evidence="3 4">DSM 28697</strain>
    </source>
</reference>
<gene>
    <name evidence="3" type="ORF">EV213_10534</name>
</gene>
<dbReference type="InterPro" id="IPR050963">
    <property type="entry name" value="Sirohydro_Cobaltochel/CbiX"/>
</dbReference>
<dbReference type="Gene3D" id="3.40.50.1400">
    <property type="match status" value="2"/>
</dbReference>
<dbReference type="AlphaFoldDB" id="A0A4R6U731"/>
<name>A0A4R6U731_9BACI</name>
<dbReference type="GO" id="GO:0016829">
    <property type="term" value="F:lyase activity"/>
    <property type="evidence" value="ECO:0007669"/>
    <property type="project" value="UniProtKB-KW"/>
</dbReference>
<evidence type="ECO:0000313" key="4">
    <source>
        <dbReference type="Proteomes" id="UP000295632"/>
    </source>
</evidence>
<dbReference type="PANTHER" id="PTHR33542:SF3">
    <property type="entry name" value="SIROHYDROCHLORIN FERROCHELATASE, CHLOROPLASTIC"/>
    <property type="match status" value="1"/>
</dbReference>
<evidence type="ECO:0000313" key="3">
    <source>
        <dbReference type="EMBL" id="TDQ40693.1"/>
    </source>
</evidence>
<dbReference type="PANTHER" id="PTHR33542">
    <property type="entry name" value="SIROHYDROCHLORIN FERROCHELATASE, CHLOROPLASTIC"/>
    <property type="match status" value="1"/>
</dbReference>
<comment type="caution">
    <text evidence="3">The sequence shown here is derived from an EMBL/GenBank/DDBJ whole genome shotgun (WGS) entry which is preliminary data.</text>
</comment>
<dbReference type="OrthoDB" id="9797895at2"/>
<dbReference type="Proteomes" id="UP000295632">
    <property type="component" value="Unassembled WGS sequence"/>
</dbReference>
<dbReference type="Pfam" id="PF01903">
    <property type="entry name" value="CbiX"/>
    <property type="match status" value="2"/>
</dbReference>
<keyword evidence="1" id="KW-0479">Metal-binding</keyword>
<keyword evidence="4" id="KW-1185">Reference proteome</keyword>
<evidence type="ECO:0000256" key="1">
    <source>
        <dbReference type="ARBA" id="ARBA00022723"/>
    </source>
</evidence>
<dbReference type="InterPro" id="IPR002762">
    <property type="entry name" value="CbiX-like"/>
</dbReference>
<sequence>MKSILYVCHGTRSEAGQQESKQYIRALQSHFDVPMQITSFLELTSPTIPESLDLMIKKNVHDILIMPILLFSAGHAKVDIPTEADRVLLQYPHVRASYGQPIGDHKTMPAIVEKQVASCGTPPSPEDTILIVGRGSRDDAATEDFEAIVEAYRHRSGHPNVETCYLAVQKPTFQEAFENALAGGTKVYVVPYLVFTGLLMNDLEKAVQMANHQGHQAKLATYLSKHSELMDVFIDRVKEGIVQERLSF</sequence>
<dbReference type="RefSeq" id="WP_133579898.1">
    <property type="nucleotide sequence ID" value="NZ_SNYJ01000005.1"/>
</dbReference>